<evidence type="ECO:0000313" key="1">
    <source>
        <dbReference type="EMBL" id="UGY02120.1"/>
    </source>
</evidence>
<name>A0ACD3V6V0_9BRAD</name>
<keyword evidence="2" id="KW-1185">Reference proteome</keyword>
<gene>
    <name evidence="1" type="ORF">J4P68_0034265</name>
</gene>
<accession>A0ACD3V6V0</accession>
<sequence length="411" mass="44923">MVDCAFDEIARFFMSWVISHEDGEDRGQAIACLILLSMTILALALMFISGAGHPGIDFSCFWAAGSMALKGHAATAYDWGQLRQMLVQMQPADHAPYSYDQMPVPFFYPPVFFLVLAPLALLPFTAAFWIWSAAKLFCWLLVVYSIRPRSGALLLALAAPPVVYDFLSGQSSLLAAALLGGALLLLDRRPIISGFLIALLIFKPQYGVLLPFVLIATGRWSVVITASLMASALLLLSGTIFGWDTFTGFREAATFATTQFHLTGALPWYKLQSIYGLFRLAGFGYGLAMSLQILVASASAAWVLITWRRNVGFAVKAACLLAATPLISPYFAIYDMQILVIALVFLMSDDRIAPPSRRSFRFGVGIIFVLGYAFPVALVPVGPFMCATLIAIIWMRLRQLDASGTIPVRVS</sequence>
<reference evidence="1 2" key="1">
    <citation type="journal article" date="2021" name="Int. J. Syst. Evol. Microbiol.">
        <title>Bradyrhizobium septentrionale sp. nov. (sv. septentrionale) and Bradyrhizobium quebecense sp. nov. (sv. septentrionale) associated with legumes native to Canada possess rearranged symbiosis genes and numerous insertion sequences.</title>
        <authorList>
            <person name="Bromfield E.S.P."/>
            <person name="Cloutier S."/>
        </authorList>
    </citation>
    <scope>NUCLEOTIDE SEQUENCE [LARGE SCALE GENOMIC DNA]</scope>
    <source>
        <strain evidence="1 2">12S5</strain>
    </source>
</reference>
<organism evidence="1 2">
    <name type="scientific">Bradyrhizobium quebecense</name>
    <dbReference type="NCBI Taxonomy" id="2748629"/>
    <lineage>
        <taxon>Bacteria</taxon>
        <taxon>Pseudomonadati</taxon>
        <taxon>Pseudomonadota</taxon>
        <taxon>Alphaproteobacteria</taxon>
        <taxon>Hyphomicrobiales</taxon>
        <taxon>Nitrobacteraceae</taxon>
        <taxon>Bradyrhizobium</taxon>
    </lineage>
</organism>
<protein>
    <submittedName>
        <fullName evidence="1">DUF2029 domain-containing protein</fullName>
    </submittedName>
</protein>
<dbReference type="Proteomes" id="UP000692816">
    <property type="component" value="Chromosome"/>
</dbReference>
<proteinExistence type="predicted"/>
<evidence type="ECO:0000313" key="2">
    <source>
        <dbReference type="Proteomes" id="UP000692816"/>
    </source>
</evidence>
<dbReference type="EMBL" id="CP088282">
    <property type="protein sequence ID" value="UGY02120.1"/>
    <property type="molecule type" value="Genomic_DNA"/>
</dbReference>